<sequence length="1089" mass="120115">MDPNLCSRIFLYLPDDYGEHGHGSQINTYILAILTAAYQNRALVLLEPPMALNAYPGGSQFGCPVDAFREAMYSTHNNQQQHPSMSSPVWTLRNDFPLGLSRLIQHPTWLSHGCDLPCTSTYQYNDWVHLYKRNTNGDGYFPEVTCTNNNNLNEDGSMMMVNVVASGGSNIRLNFKDVGESMIQNRKTPQAKQWIRNLGGSNRDVLTFANKVSYEEAWDYISGLLVRSGILKFQPWIARDVELFLALFDLPLHKEFSTIHVRRGDKLNVESKPEVREYWKNVGRTHPDNYQANTNYIPFIAYLDQWDGPEKCKRSRWGKLQMQKHNVYVATDDPIVVKQEVANLPNQIGKDSVLWNECHELTFYFSPADFYSFHLNLNGRDVASVGDIGDPAVVLASAILDVIDPQQHQQPSLSTASSSKPTTRAYYRDSSGRARVHLRVRLSTPDGDDDGGLNALLTCGCISPTPVESPSLSTLSLVETSANGKMMSDGQNGNKSEQLLADDAEQNKSTKLRPSTDLILSFECTTFTTPPPSSKTQLSPSSSSPFCWIVEGVTILRCEIERTVDSTSSSTSISALLFDIEIAICGNGVGTIQRKNDLNVTEEIDDMLEEGILTISAALRRRRRRRQPPGKNAIVQQQQDTSSSMTAQSLLQEDNAGGMVASLLGIANDSGMNIDNITSSSATNNNTMGTEITRTPPIHVHTTLIPSLQVSVREVCGARAPSGSTLVEITVEHASRWHQENVIVTGISFHPGQSRLLHWHTNNGSSFGGAAAENNESTVATNPQVIGTHGGKSMQGGELSVIDMSRRVRWGFVPGSAPDLPMTLEPYEAIATVIQIDAGEDVRSRAFLSPISVNATIPSINSSDERIMITTNARWTSSRVGIENSDAFRVDLSLRGGGTATTTVCRVGAPLVISIRILNLSMEPRDLMLLMAKDDEKKNRDLLWEQQRPGVDGDGSSSRRRREVRHDVGSGGDYYSQQGNVSSQPTSKASNIFNTAVVSEVNGYTFGVWGLSSEDDGTTRHHRDHELLAVDAALLLGEVKGQHSIQAELRFVPLREGTLDVPNLKLFDKRELKWYNCSHTLKILATQST</sequence>
<dbReference type="Proteomes" id="UP001530293">
    <property type="component" value="Unassembled WGS sequence"/>
</dbReference>
<keyword evidence="3" id="KW-1185">Reference proteome</keyword>
<feature type="compositionally biased region" description="Polar residues" evidence="1">
    <location>
        <begin position="406"/>
        <end position="422"/>
    </location>
</feature>
<evidence type="ECO:0000313" key="2">
    <source>
        <dbReference type="EMBL" id="KAL3765350.1"/>
    </source>
</evidence>
<feature type="region of interest" description="Disordered" evidence="1">
    <location>
        <begin position="941"/>
        <end position="987"/>
    </location>
</feature>
<dbReference type="PANTHER" id="PTHR13132:SF29">
    <property type="entry name" value="ALPHA-(1,6)-FUCOSYLTRANSFERASE"/>
    <property type="match status" value="1"/>
</dbReference>
<feature type="compositionally biased region" description="Polar residues" evidence="1">
    <location>
        <begin position="634"/>
        <end position="646"/>
    </location>
</feature>
<reference evidence="2 3" key="1">
    <citation type="submission" date="2024-10" db="EMBL/GenBank/DDBJ databases">
        <title>Updated reference genomes for cyclostephanoid diatoms.</title>
        <authorList>
            <person name="Roberts W.R."/>
            <person name="Alverson A.J."/>
        </authorList>
    </citation>
    <scope>NUCLEOTIDE SEQUENCE [LARGE SCALE GENOMIC DNA]</scope>
    <source>
        <strain evidence="2 3">AJA232-27</strain>
    </source>
</reference>
<feature type="compositionally biased region" description="Polar residues" evidence="1">
    <location>
        <begin position="975"/>
        <end position="987"/>
    </location>
</feature>
<accession>A0ABD3MMU6</accession>
<dbReference type="EMBL" id="JALLBG020000096">
    <property type="protein sequence ID" value="KAL3765350.1"/>
    <property type="molecule type" value="Genomic_DNA"/>
</dbReference>
<gene>
    <name evidence="2" type="ORF">ACHAWU_002268</name>
</gene>
<protein>
    <submittedName>
        <fullName evidence="2">Uncharacterized protein</fullName>
    </submittedName>
</protein>
<evidence type="ECO:0000256" key="1">
    <source>
        <dbReference type="SAM" id="MobiDB-lite"/>
    </source>
</evidence>
<name>A0ABD3MMU6_9STRA</name>
<feature type="region of interest" description="Disordered" evidence="1">
    <location>
        <begin position="620"/>
        <end position="646"/>
    </location>
</feature>
<dbReference type="AlphaFoldDB" id="A0ABD3MMU6"/>
<feature type="region of interest" description="Disordered" evidence="1">
    <location>
        <begin position="406"/>
        <end position="431"/>
    </location>
</feature>
<dbReference type="PANTHER" id="PTHR13132">
    <property type="entry name" value="ALPHA- 1,6 -FUCOSYLTRANSFERASE"/>
    <property type="match status" value="1"/>
</dbReference>
<evidence type="ECO:0000313" key="3">
    <source>
        <dbReference type="Proteomes" id="UP001530293"/>
    </source>
</evidence>
<comment type="caution">
    <text evidence="2">The sequence shown here is derived from an EMBL/GenBank/DDBJ whole genome shotgun (WGS) entry which is preliminary data.</text>
</comment>
<proteinExistence type="predicted"/>
<organism evidence="2 3">
    <name type="scientific">Discostella pseudostelligera</name>
    <dbReference type="NCBI Taxonomy" id="259834"/>
    <lineage>
        <taxon>Eukaryota</taxon>
        <taxon>Sar</taxon>
        <taxon>Stramenopiles</taxon>
        <taxon>Ochrophyta</taxon>
        <taxon>Bacillariophyta</taxon>
        <taxon>Coscinodiscophyceae</taxon>
        <taxon>Thalassiosirophycidae</taxon>
        <taxon>Stephanodiscales</taxon>
        <taxon>Stephanodiscaceae</taxon>
        <taxon>Discostella</taxon>
    </lineage>
</organism>